<dbReference type="EMBL" id="MU069845">
    <property type="protein sequence ID" value="KAF5832847.1"/>
    <property type="molecule type" value="Genomic_DNA"/>
</dbReference>
<evidence type="ECO:0000313" key="2">
    <source>
        <dbReference type="EMBL" id="KAF5832847.1"/>
    </source>
</evidence>
<gene>
    <name evidence="2" type="ORF">DUNSADRAFT_11149</name>
</gene>
<name>A0ABQ7GE07_DUNSA</name>
<evidence type="ECO:0000256" key="1">
    <source>
        <dbReference type="SAM" id="Coils"/>
    </source>
</evidence>
<keyword evidence="3" id="KW-1185">Reference proteome</keyword>
<accession>A0ABQ7GE07</accession>
<dbReference type="Proteomes" id="UP000815325">
    <property type="component" value="Unassembled WGS sequence"/>
</dbReference>
<reference evidence="2" key="1">
    <citation type="submission" date="2017-08" db="EMBL/GenBank/DDBJ databases">
        <authorList>
            <person name="Polle J.E."/>
            <person name="Barry K."/>
            <person name="Cushman J."/>
            <person name="Schmutz J."/>
            <person name="Tran D."/>
            <person name="Hathwaick L.T."/>
            <person name="Yim W.C."/>
            <person name="Jenkins J."/>
            <person name="Mckie-Krisberg Z.M."/>
            <person name="Prochnik S."/>
            <person name="Lindquist E."/>
            <person name="Dockter R.B."/>
            <person name="Adam C."/>
            <person name="Molina H."/>
            <person name="Bunkerborg J."/>
            <person name="Jin E."/>
            <person name="Buchheim M."/>
            <person name="Magnuson J."/>
        </authorList>
    </citation>
    <scope>NUCLEOTIDE SEQUENCE</scope>
    <source>
        <strain evidence="2">CCAP 19/18</strain>
    </source>
</reference>
<keyword evidence="1" id="KW-0175">Coiled coil</keyword>
<protein>
    <submittedName>
        <fullName evidence="2">Uncharacterized protein</fullName>
    </submittedName>
</protein>
<proteinExistence type="predicted"/>
<feature type="coiled-coil region" evidence="1">
    <location>
        <begin position="19"/>
        <end position="91"/>
    </location>
</feature>
<organism evidence="2 3">
    <name type="scientific">Dunaliella salina</name>
    <name type="common">Green alga</name>
    <name type="synonym">Protococcus salinus</name>
    <dbReference type="NCBI Taxonomy" id="3046"/>
    <lineage>
        <taxon>Eukaryota</taxon>
        <taxon>Viridiplantae</taxon>
        <taxon>Chlorophyta</taxon>
        <taxon>core chlorophytes</taxon>
        <taxon>Chlorophyceae</taxon>
        <taxon>CS clade</taxon>
        <taxon>Chlamydomonadales</taxon>
        <taxon>Dunaliellaceae</taxon>
        <taxon>Dunaliella</taxon>
    </lineage>
</organism>
<sequence>MGDAALLVSRLQHACRMQEEEAQRNNAFQMQRIEDLATKLKQAEIQIRILQDERDGNIMNMGNAAAAELHLDKERADLQRIKAELLCQREDICAARSFFAAQQLQELERARKVALQGGELGPEELASFRSAIQDFEDMAQGLEAVLRSRAAYK</sequence>
<comment type="caution">
    <text evidence="2">The sequence shown here is derived from an EMBL/GenBank/DDBJ whole genome shotgun (WGS) entry which is preliminary data.</text>
</comment>
<evidence type="ECO:0000313" key="3">
    <source>
        <dbReference type="Proteomes" id="UP000815325"/>
    </source>
</evidence>